<sequence length="424" mass="48455">MPTTYYIDPEKGCDSYDALSPENAKQSYRSLHLLPGDTILFKRGTVQRDVLEMTEGERDAPITYGAYGEGEKPRFLGSANITDAQAWTEEQPNIWRYQREIPGEVCNVIFNGGESCGNLSWTPEELAKQGDWHYTQIGKNDSREEAAILRIPEAFYLYSKGNPGDVYENIECAVYGQRTMLKGRRWVIAENLAFCNSGVHGYGESKPEHVVIRHCEFRFIGGCIWSRRLKIRFGNGVECWDGGHDCLIEGNMFDNVYDSCVTHQGSDNTEVPERIYFLNNTFQNYGMAAYECRDRIGRDIRFDGNRCIGAGEGFALQNETPPRRSEIWPQPMGHHVFIWRIDNPTDGGQISVQNNVFYKSPYGAAIYSIINPEAEKQFIIDHNRYYKESNELLIRMAGKNFALSEFTSYQTETGQDRNSCIERN</sequence>
<dbReference type="InterPro" id="IPR012334">
    <property type="entry name" value="Pectin_lyas_fold"/>
</dbReference>
<accession>A0A926DVP7</accession>
<dbReference type="RefSeq" id="WP_177714196.1">
    <property type="nucleotide sequence ID" value="NZ_JACRSQ010000024.1"/>
</dbReference>
<dbReference type="EMBL" id="JACRSQ010000024">
    <property type="protein sequence ID" value="MBC8544539.1"/>
    <property type="molecule type" value="Genomic_DNA"/>
</dbReference>
<organism evidence="1 2">
    <name type="scientific">Bianquea renquensis</name>
    <dbReference type="NCBI Taxonomy" id="2763661"/>
    <lineage>
        <taxon>Bacteria</taxon>
        <taxon>Bacillati</taxon>
        <taxon>Bacillota</taxon>
        <taxon>Clostridia</taxon>
        <taxon>Eubacteriales</taxon>
        <taxon>Bianqueaceae</taxon>
        <taxon>Bianquea</taxon>
    </lineage>
</organism>
<dbReference type="AlphaFoldDB" id="A0A926DVP7"/>
<gene>
    <name evidence="1" type="ORF">H8730_13410</name>
</gene>
<protein>
    <recommendedName>
        <fullName evidence="3">Right handed beta helix domain-containing protein</fullName>
    </recommendedName>
</protein>
<dbReference type="InterPro" id="IPR011050">
    <property type="entry name" value="Pectin_lyase_fold/virulence"/>
</dbReference>
<evidence type="ECO:0000313" key="2">
    <source>
        <dbReference type="Proteomes" id="UP000657006"/>
    </source>
</evidence>
<dbReference type="InterPro" id="IPR006626">
    <property type="entry name" value="PbH1"/>
</dbReference>
<evidence type="ECO:0008006" key="3">
    <source>
        <dbReference type="Google" id="ProtNLM"/>
    </source>
</evidence>
<reference evidence="1" key="1">
    <citation type="submission" date="2020-08" db="EMBL/GenBank/DDBJ databases">
        <title>Genome public.</title>
        <authorList>
            <person name="Liu C."/>
            <person name="Sun Q."/>
        </authorList>
    </citation>
    <scope>NUCLEOTIDE SEQUENCE</scope>
    <source>
        <strain evidence="1">NSJ-32</strain>
    </source>
</reference>
<dbReference type="SUPFAM" id="SSF51126">
    <property type="entry name" value="Pectin lyase-like"/>
    <property type="match status" value="1"/>
</dbReference>
<dbReference type="SMART" id="SM00710">
    <property type="entry name" value="PbH1"/>
    <property type="match status" value="5"/>
</dbReference>
<keyword evidence="2" id="KW-1185">Reference proteome</keyword>
<proteinExistence type="predicted"/>
<evidence type="ECO:0000313" key="1">
    <source>
        <dbReference type="EMBL" id="MBC8544539.1"/>
    </source>
</evidence>
<name>A0A926DVP7_9FIRM</name>
<comment type="caution">
    <text evidence="1">The sequence shown here is derived from an EMBL/GenBank/DDBJ whole genome shotgun (WGS) entry which is preliminary data.</text>
</comment>
<dbReference type="Gene3D" id="2.160.20.10">
    <property type="entry name" value="Single-stranded right-handed beta-helix, Pectin lyase-like"/>
    <property type="match status" value="2"/>
</dbReference>
<dbReference type="Proteomes" id="UP000657006">
    <property type="component" value="Unassembled WGS sequence"/>
</dbReference>